<protein>
    <recommendedName>
        <fullName evidence="3">Phospholipase C/D domain-containing protein</fullName>
    </recommendedName>
</protein>
<sequence>MNSRLRHTSWRGAATSLALLFCVLQASPALAWKPIMHVYLAEQARLEALQRQGSISLQRVDFWGQSITGDVGVFAMSPADFAAVRDYPAYYRAGVLGPDAYPDILFGQMVIHPATNSRGPTGGADSWLRQLVLSASTPQERAFALGFVAHGVGDMFGHTMVNEYAGGPFVLGDNARKHLVVEGWVGHNTPPFDTALYNSRGDDPYRIDTQAVNGFIYEQLINARRSRDGSQKNVAWQLMETAPNTTLPGVFTRTRATLLDKQEEYFEKIKWLKDRRRREVRQCGQGNVFACGRALDLMRRILKMQTLGRIRIEYNEAWVRDIDRGLKAWPETSTQVARALFMNADRRMNTDVAQGHLTDYAFKHACSMAGAPDVGCVVLSVVREILGIVAIPFDLLSALKEQLLNYLVKKATGSDIPEWKDILQAEATHVDLHLPRPSGTPSTSSELNTLMHRVSLGATTGKFDETRFAPAFNTIAGIKMSLMSDRAPWVSALQQAGLTASQADWTLDWDFTGQIHLDYLTTFDGDNQWQGVESKFRDNLPGRPLRLAYVPSVFATFFMQQKGDTHDAPNRQWLQVLPPNRTLIQETGSPELGAYVLYGGIRFGIPSPEVFVELGFRWEDIRSVQWGMFYRIPNSPVPITSLGTFLHGSNSKAPGSRYAEFQNGAVYSHVLYGVHGVMGPALQEWTKYGRDHGVLGYPTKTTFTEPDGTQRTLFSGGNIACHTSMGCRTKVGLDSQLVGDFRGLGRDQLMLINNSPYGGRIQVMDYGTSTIGGVIQYRESYEESQVFNGWHDNEDVLLSGDFMGLGRDQVMFINRSPGDRIMVADFGDTQPLAKIRYFMSAANAAYLQGWLDPNDLQYVGDFMGRGHDQVLFVNRGSGGKMMIVDFANGSATGQVVYLADAAGMFAGWLDADDEKHLAGDFLHLGHDQLMIFNQGGTGGRMGIYDFKSGPDGTLRYLENWNSPLGLLTNWVDAGDRRMAGDFAGLGYDQLLLANLDSPGGKMILYDFKGALENNAQARYFVEGSSNFFEGWIDPEDFWFAGDFKGLGRTQGMFMNRGGIGGRLYIHGFQGGAPGQGLYRESWGQSGMLNDWTD</sequence>
<evidence type="ECO:0008006" key="3">
    <source>
        <dbReference type="Google" id="ProtNLM"/>
    </source>
</evidence>
<keyword evidence="2" id="KW-1185">Reference proteome</keyword>
<dbReference type="RefSeq" id="WP_206719023.1">
    <property type="nucleotide sequence ID" value="NZ_CP071091.1"/>
</dbReference>
<reference evidence="1 2" key="1">
    <citation type="submission" date="2021-02" db="EMBL/GenBank/DDBJ databases">
        <title>De Novo genome assembly of isolated myxobacteria.</title>
        <authorList>
            <person name="Stevens D.C."/>
        </authorList>
    </citation>
    <scope>NUCLEOTIDE SEQUENCE [LARGE SCALE GENOMIC DNA]</scope>
    <source>
        <strain evidence="1 2">SCHIC003</strain>
    </source>
</reference>
<name>A0ABX7NEZ9_9BACT</name>
<gene>
    <name evidence="1" type="ORF">JY572_15700</name>
</gene>
<accession>A0ABX7NEZ9</accession>
<evidence type="ECO:0000313" key="2">
    <source>
        <dbReference type="Proteomes" id="UP000663090"/>
    </source>
</evidence>
<dbReference type="Proteomes" id="UP000663090">
    <property type="component" value="Chromosome"/>
</dbReference>
<evidence type="ECO:0000313" key="1">
    <source>
        <dbReference type="EMBL" id="QSQ17402.1"/>
    </source>
</evidence>
<dbReference type="EMBL" id="CP071091">
    <property type="protein sequence ID" value="QSQ17402.1"/>
    <property type="molecule type" value="Genomic_DNA"/>
</dbReference>
<proteinExistence type="predicted"/>
<organism evidence="1 2">
    <name type="scientific">Myxococcus landrumensis</name>
    <dbReference type="NCBI Taxonomy" id="2813577"/>
    <lineage>
        <taxon>Bacteria</taxon>
        <taxon>Pseudomonadati</taxon>
        <taxon>Myxococcota</taxon>
        <taxon>Myxococcia</taxon>
        <taxon>Myxococcales</taxon>
        <taxon>Cystobacterineae</taxon>
        <taxon>Myxococcaceae</taxon>
        <taxon>Myxococcus</taxon>
    </lineage>
</organism>